<keyword evidence="7 10" id="KW-0804">Transcription</keyword>
<evidence type="ECO:0000256" key="4">
    <source>
        <dbReference type="ARBA" id="ARBA00022478"/>
    </source>
</evidence>
<dbReference type="HAMAP" id="MF_00366">
    <property type="entry name" value="RNApol_bact_RpoZ"/>
    <property type="match status" value="1"/>
</dbReference>
<dbReference type="KEGG" id="ddl:Desdi_2747"/>
<reference evidence="12" key="1">
    <citation type="submission" date="2012-02" db="EMBL/GenBank/DDBJ databases">
        <title>Complete sequence of Desulfitobacterium dichloroeliminans LMG P-21439.</title>
        <authorList>
            <person name="Lucas S."/>
            <person name="Han J."/>
            <person name="Lapidus A."/>
            <person name="Cheng J.-F."/>
            <person name="Goodwin L."/>
            <person name="Pitluck S."/>
            <person name="Peters L."/>
            <person name="Ovchinnikova G."/>
            <person name="Teshima H."/>
            <person name="Detter J.C."/>
            <person name="Han C."/>
            <person name="Tapia R."/>
            <person name="Land M."/>
            <person name="Hauser L."/>
            <person name="Kyrpides N."/>
            <person name="Ivanova N."/>
            <person name="Pagani I."/>
            <person name="Kruse T."/>
            <person name="de Vos W.M."/>
            <person name="Boon N."/>
            <person name="Smidt H."/>
            <person name="Woyke T."/>
        </authorList>
    </citation>
    <scope>NUCLEOTIDE SEQUENCE [LARGE SCALE GENOMIC DNA]</scope>
    <source>
        <strain evidence="12">LMG P-21439 / DCA1</strain>
    </source>
</reference>
<dbReference type="InterPro" id="IPR006110">
    <property type="entry name" value="Pol_omega/Rpo6/RPB6"/>
</dbReference>
<organism evidence="11 12">
    <name type="scientific">Desulfitobacterium dichloroeliminans (strain LMG P-21439 / DCA1)</name>
    <dbReference type="NCBI Taxonomy" id="871963"/>
    <lineage>
        <taxon>Bacteria</taxon>
        <taxon>Bacillati</taxon>
        <taxon>Bacillota</taxon>
        <taxon>Clostridia</taxon>
        <taxon>Eubacteriales</taxon>
        <taxon>Desulfitobacteriaceae</taxon>
        <taxon>Desulfitobacterium</taxon>
    </lineage>
</organism>
<evidence type="ECO:0000256" key="3">
    <source>
        <dbReference type="ARBA" id="ARBA00013725"/>
    </source>
</evidence>
<evidence type="ECO:0000256" key="1">
    <source>
        <dbReference type="ARBA" id="ARBA00006711"/>
    </source>
</evidence>
<dbReference type="InterPro" id="IPR003716">
    <property type="entry name" value="DNA-dir_RNA_pol_omega"/>
</dbReference>
<dbReference type="Pfam" id="PF01192">
    <property type="entry name" value="RNA_pol_Rpb6"/>
    <property type="match status" value="1"/>
</dbReference>
<dbReference type="NCBIfam" id="TIGR00690">
    <property type="entry name" value="rpoZ"/>
    <property type="match status" value="1"/>
</dbReference>
<evidence type="ECO:0000256" key="7">
    <source>
        <dbReference type="ARBA" id="ARBA00023163"/>
    </source>
</evidence>
<keyword evidence="6 10" id="KW-0548">Nucleotidyltransferase</keyword>
<evidence type="ECO:0000256" key="9">
    <source>
        <dbReference type="ARBA" id="ARBA00048552"/>
    </source>
</evidence>
<keyword evidence="4 10" id="KW-0240">DNA-directed RNA polymerase</keyword>
<comment type="subunit">
    <text evidence="10">The RNAP catalytic core consists of 2 alpha, 1 beta, 1 beta' and 1 omega subunit. When a sigma factor is associated with the core the holoenzyme is formed, which can initiate transcription.</text>
</comment>
<dbReference type="PANTHER" id="PTHR34476:SF1">
    <property type="entry name" value="DNA-DIRECTED RNA POLYMERASE SUBUNIT OMEGA"/>
    <property type="match status" value="1"/>
</dbReference>
<comment type="similarity">
    <text evidence="1 10">Belongs to the RNA polymerase subunit omega family.</text>
</comment>
<gene>
    <name evidence="10" type="primary">rpoZ</name>
    <name evidence="11" type="ordered locus">Desdi_2747</name>
</gene>
<dbReference type="PANTHER" id="PTHR34476">
    <property type="entry name" value="DNA-DIRECTED RNA POLYMERASE SUBUNIT OMEGA"/>
    <property type="match status" value="1"/>
</dbReference>
<evidence type="ECO:0000256" key="2">
    <source>
        <dbReference type="ARBA" id="ARBA00012418"/>
    </source>
</evidence>
<proteinExistence type="inferred from homology"/>
<dbReference type="HOGENOM" id="CLU_125406_6_1_9"/>
<keyword evidence="12" id="KW-1185">Reference proteome</keyword>
<dbReference type="EC" id="2.7.7.6" evidence="2 10"/>
<evidence type="ECO:0000256" key="6">
    <source>
        <dbReference type="ARBA" id="ARBA00022695"/>
    </source>
</evidence>
<dbReference type="SUPFAM" id="SSF63562">
    <property type="entry name" value="RPB6/omega subunit-like"/>
    <property type="match status" value="1"/>
</dbReference>
<evidence type="ECO:0000313" key="12">
    <source>
        <dbReference type="Proteomes" id="UP000010797"/>
    </source>
</evidence>
<dbReference type="STRING" id="871963.Desdi_2747"/>
<sequence>MKQPSLDILLSKVDSKYTLVLAAAKRARNLMEEPEFEANHPGEKPVSIAFEEIAKGKYHFELTTEGIK</sequence>
<name>L0FAC3_DESDL</name>
<dbReference type="GO" id="GO:0003899">
    <property type="term" value="F:DNA-directed RNA polymerase activity"/>
    <property type="evidence" value="ECO:0007669"/>
    <property type="project" value="UniProtKB-UniRule"/>
</dbReference>
<evidence type="ECO:0000313" key="11">
    <source>
        <dbReference type="EMBL" id="AGA70162.1"/>
    </source>
</evidence>
<comment type="catalytic activity">
    <reaction evidence="9 10">
        <text>RNA(n) + a ribonucleoside 5'-triphosphate = RNA(n+1) + diphosphate</text>
        <dbReference type="Rhea" id="RHEA:21248"/>
        <dbReference type="Rhea" id="RHEA-COMP:14527"/>
        <dbReference type="Rhea" id="RHEA-COMP:17342"/>
        <dbReference type="ChEBI" id="CHEBI:33019"/>
        <dbReference type="ChEBI" id="CHEBI:61557"/>
        <dbReference type="ChEBI" id="CHEBI:140395"/>
        <dbReference type="EC" id="2.7.7.6"/>
    </reaction>
</comment>
<keyword evidence="5 10" id="KW-0808">Transferase</keyword>
<dbReference type="InterPro" id="IPR036161">
    <property type="entry name" value="RPB6/omega-like_sf"/>
</dbReference>
<dbReference type="AlphaFoldDB" id="L0FAC3"/>
<dbReference type="SMART" id="SM01409">
    <property type="entry name" value="RNA_pol_Rpb6"/>
    <property type="match status" value="1"/>
</dbReference>
<dbReference type="GO" id="GO:0000428">
    <property type="term" value="C:DNA-directed RNA polymerase complex"/>
    <property type="evidence" value="ECO:0007669"/>
    <property type="project" value="UniProtKB-KW"/>
</dbReference>
<dbReference type="Proteomes" id="UP000010797">
    <property type="component" value="Chromosome"/>
</dbReference>
<dbReference type="GO" id="GO:0003677">
    <property type="term" value="F:DNA binding"/>
    <property type="evidence" value="ECO:0007669"/>
    <property type="project" value="UniProtKB-UniRule"/>
</dbReference>
<comment type="function">
    <text evidence="10">Promotes RNA polymerase assembly. Latches the N- and C-terminal regions of the beta' subunit thereby facilitating its interaction with the beta and alpha subunits.</text>
</comment>
<dbReference type="eggNOG" id="COG1758">
    <property type="taxonomic scope" value="Bacteria"/>
</dbReference>
<dbReference type="Gene3D" id="3.90.940.10">
    <property type="match status" value="1"/>
</dbReference>
<dbReference type="OrthoDB" id="9815459at2"/>
<evidence type="ECO:0000256" key="5">
    <source>
        <dbReference type="ARBA" id="ARBA00022679"/>
    </source>
</evidence>
<dbReference type="EMBL" id="CP003344">
    <property type="protein sequence ID" value="AGA70162.1"/>
    <property type="molecule type" value="Genomic_DNA"/>
</dbReference>
<evidence type="ECO:0000256" key="8">
    <source>
        <dbReference type="ARBA" id="ARBA00029924"/>
    </source>
</evidence>
<dbReference type="RefSeq" id="WP_015263128.1">
    <property type="nucleotide sequence ID" value="NC_019903.1"/>
</dbReference>
<protein>
    <recommendedName>
        <fullName evidence="3 10">DNA-directed RNA polymerase subunit omega</fullName>
        <shortName evidence="10">RNAP omega subunit</shortName>
        <ecNumber evidence="2 10">2.7.7.6</ecNumber>
    </recommendedName>
    <alternativeName>
        <fullName evidence="10">RNA polymerase omega subunit</fullName>
    </alternativeName>
    <alternativeName>
        <fullName evidence="8 10">Transcriptase subunit omega</fullName>
    </alternativeName>
</protein>
<accession>L0FAC3</accession>
<evidence type="ECO:0000256" key="10">
    <source>
        <dbReference type="HAMAP-Rule" id="MF_00366"/>
    </source>
</evidence>
<dbReference type="GO" id="GO:0006351">
    <property type="term" value="P:DNA-templated transcription"/>
    <property type="evidence" value="ECO:0007669"/>
    <property type="project" value="UniProtKB-UniRule"/>
</dbReference>